<keyword evidence="2" id="KW-1185">Reference proteome</keyword>
<reference evidence="1" key="2">
    <citation type="submission" date="2023-06" db="EMBL/GenBank/DDBJ databases">
        <authorList>
            <person name="Lucena T."/>
            <person name="Sun Q."/>
        </authorList>
    </citation>
    <scope>NUCLEOTIDE SEQUENCE</scope>
    <source>
        <strain evidence="1">CECT 8869</strain>
    </source>
</reference>
<dbReference type="RefSeq" id="WP_304436355.1">
    <property type="nucleotide sequence ID" value="NZ_JAUKUC010000001.1"/>
</dbReference>
<dbReference type="EMBL" id="JAUKUC010000001">
    <property type="protein sequence ID" value="MDO1513461.1"/>
    <property type="molecule type" value="Genomic_DNA"/>
</dbReference>
<comment type="caution">
    <text evidence="1">The sequence shown here is derived from an EMBL/GenBank/DDBJ whole genome shotgun (WGS) entry which is preliminary data.</text>
</comment>
<proteinExistence type="predicted"/>
<evidence type="ECO:0000313" key="2">
    <source>
        <dbReference type="Proteomes" id="UP001168579"/>
    </source>
</evidence>
<reference evidence="1" key="1">
    <citation type="journal article" date="2014" name="Int. J. Syst. Evol. Microbiol.">
        <title>Complete genome of a new Firmicutes species belonging to the dominant human colonic microbiota ('Ruminococcus bicirculans') reveals two chromosomes and a selective capacity to utilize plant glucans.</title>
        <authorList>
            <consortium name="NISC Comparative Sequencing Program"/>
            <person name="Wegmann U."/>
            <person name="Louis P."/>
            <person name="Goesmann A."/>
            <person name="Henrissat B."/>
            <person name="Duncan S.H."/>
            <person name="Flint H.J."/>
        </authorList>
    </citation>
    <scope>NUCLEOTIDE SEQUENCE</scope>
    <source>
        <strain evidence="1">CECT 8869</strain>
    </source>
</reference>
<organism evidence="1 2">
    <name type="scientific">Maribacter confluentis</name>
    <dbReference type="NCBI Taxonomy" id="1656093"/>
    <lineage>
        <taxon>Bacteria</taxon>
        <taxon>Pseudomonadati</taxon>
        <taxon>Bacteroidota</taxon>
        <taxon>Flavobacteriia</taxon>
        <taxon>Flavobacteriales</taxon>
        <taxon>Flavobacteriaceae</taxon>
        <taxon>Maribacter</taxon>
    </lineage>
</organism>
<accession>A0ABT8RRB4</accession>
<evidence type="ECO:0000313" key="1">
    <source>
        <dbReference type="EMBL" id="MDO1513461.1"/>
    </source>
</evidence>
<protein>
    <submittedName>
        <fullName evidence="1">Uncharacterized protein</fullName>
    </submittedName>
</protein>
<name>A0ABT8RRB4_9FLAO</name>
<dbReference type="Proteomes" id="UP001168579">
    <property type="component" value="Unassembled WGS sequence"/>
</dbReference>
<sequence>MGEVLYWAPNVAVKNNSLIEIDTKEAIGGYSIVLQGLDQNGNPLRLEKTIEIIE</sequence>
<gene>
    <name evidence="1" type="ORF">Q2T41_12425</name>
</gene>